<reference evidence="2 3" key="1">
    <citation type="submission" date="2019-02" db="EMBL/GenBank/DDBJ databases">
        <title>Genome sequencing of the rare red list fungi Dentipellis fragilis.</title>
        <authorList>
            <person name="Buettner E."/>
            <person name="Kellner H."/>
        </authorList>
    </citation>
    <scope>NUCLEOTIDE SEQUENCE [LARGE SCALE GENOMIC DNA]</scope>
    <source>
        <strain evidence="2 3">DSM 105465</strain>
    </source>
</reference>
<feature type="compositionally biased region" description="Polar residues" evidence="1">
    <location>
        <begin position="238"/>
        <end position="249"/>
    </location>
</feature>
<dbReference type="AlphaFoldDB" id="A0A4Y9XN88"/>
<dbReference type="Proteomes" id="UP000298327">
    <property type="component" value="Unassembled WGS sequence"/>
</dbReference>
<protein>
    <submittedName>
        <fullName evidence="2">Uncharacterized protein</fullName>
    </submittedName>
</protein>
<organism evidence="2 3">
    <name type="scientific">Dentipellis fragilis</name>
    <dbReference type="NCBI Taxonomy" id="205917"/>
    <lineage>
        <taxon>Eukaryota</taxon>
        <taxon>Fungi</taxon>
        <taxon>Dikarya</taxon>
        <taxon>Basidiomycota</taxon>
        <taxon>Agaricomycotina</taxon>
        <taxon>Agaricomycetes</taxon>
        <taxon>Russulales</taxon>
        <taxon>Hericiaceae</taxon>
        <taxon>Dentipellis</taxon>
    </lineage>
</organism>
<dbReference type="EMBL" id="SEOQ01001435">
    <property type="protein sequence ID" value="TFY51784.1"/>
    <property type="molecule type" value="Genomic_DNA"/>
</dbReference>
<name>A0A4Y9XN88_9AGAM</name>
<gene>
    <name evidence="2" type="ORF">EVG20_g10837</name>
</gene>
<feature type="region of interest" description="Disordered" evidence="1">
    <location>
        <begin position="211"/>
        <end position="259"/>
    </location>
</feature>
<accession>A0A4Y9XN88</accession>
<keyword evidence="3" id="KW-1185">Reference proteome</keyword>
<sequence>MTPSRRVSPSSPTTQLLLTNVVSCGFPITLSFFSDRGNTMSSPDTSSEEDECVVEAWLQSLPDSCQEDIVELKNADPTVIRDMTADFLDDTIRKYVFPKSAFKCKEGRSDAWTCPVLRDALWRPDRRRKDFRTDLEKLHSEVPFARFLLLACVEPSVLEPSADSPGALSYLVGLDPAYGSDPVWKAITDAFLAEVCPLEYLGSEALRHKRAEKGMQQQAEQERQHGQGKATIRGFESSGLNEGQSSAMPSSLGEKLSPS</sequence>
<comment type="caution">
    <text evidence="2">The sequence shown here is derived from an EMBL/GenBank/DDBJ whole genome shotgun (WGS) entry which is preliminary data.</text>
</comment>
<evidence type="ECO:0000313" key="3">
    <source>
        <dbReference type="Proteomes" id="UP000298327"/>
    </source>
</evidence>
<evidence type="ECO:0000313" key="2">
    <source>
        <dbReference type="EMBL" id="TFY51784.1"/>
    </source>
</evidence>
<proteinExistence type="predicted"/>
<evidence type="ECO:0000256" key="1">
    <source>
        <dbReference type="SAM" id="MobiDB-lite"/>
    </source>
</evidence>